<dbReference type="Proteomes" id="UP001431572">
    <property type="component" value="Chromosome 1"/>
</dbReference>
<sequence>MKPKKEAKYALLLSAFIPGLGQAYNGQYGKALLFFLTWFLILLWPVAIIDAWESANKINEGAYTKAA</sequence>
<evidence type="ECO:0000256" key="1">
    <source>
        <dbReference type="SAM" id="Phobius"/>
    </source>
</evidence>
<feature type="transmembrane region" description="Helical" evidence="1">
    <location>
        <begin position="31"/>
        <end position="49"/>
    </location>
</feature>
<dbReference type="AlphaFoldDB" id="A0A8T7M351"/>
<name>A0A8T7M351_9CHLR</name>
<dbReference type="Proteomes" id="UP000521676">
    <property type="component" value="Unassembled WGS sequence"/>
</dbReference>
<protein>
    <recommendedName>
        <fullName evidence="6">TM2 domain-containing protein</fullName>
    </recommendedName>
</protein>
<reference evidence="2 4" key="1">
    <citation type="submission" date="2020-06" db="EMBL/GenBank/DDBJ databases">
        <title>Anoxygenic phototrophic Chloroflexota member uses a Type I reaction center.</title>
        <authorList>
            <person name="Tsuji J.M."/>
            <person name="Shaw N.A."/>
            <person name="Nagashima S."/>
            <person name="Venkiteswaran J."/>
            <person name="Schiff S.L."/>
            <person name="Hanada S."/>
            <person name="Tank M."/>
            <person name="Neufeld J.D."/>
        </authorList>
    </citation>
    <scope>NUCLEOTIDE SEQUENCE [LARGE SCALE GENOMIC DNA]</scope>
    <source>
        <strain evidence="2">L227-S17</strain>
    </source>
</reference>
<dbReference type="RefSeq" id="WP_341469117.1">
    <property type="nucleotide sequence ID" value="NZ_CP128399.1"/>
</dbReference>
<keyword evidence="1" id="KW-0812">Transmembrane</keyword>
<dbReference type="EMBL" id="CP128399">
    <property type="protein sequence ID" value="WJW67218.1"/>
    <property type="molecule type" value="Genomic_DNA"/>
</dbReference>
<reference evidence="3" key="2">
    <citation type="journal article" date="2024" name="Nature">
        <title>Anoxygenic phototroph of the Chloroflexota uses a type I reaction centre.</title>
        <authorList>
            <person name="Tsuji J.M."/>
            <person name="Shaw N.A."/>
            <person name="Nagashima S."/>
            <person name="Venkiteswaran J.J."/>
            <person name="Schiff S.L."/>
            <person name="Watanabe T."/>
            <person name="Fukui M."/>
            <person name="Hanada S."/>
            <person name="Tank M."/>
            <person name="Neufeld J.D."/>
        </authorList>
    </citation>
    <scope>NUCLEOTIDE SEQUENCE</scope>
    <source>
        <strain evidence="3">L227-S17</strain>
    </source>
</reference>
<proteinExistence type="predicted"/>
<keyword evidence="5" id="KW-1185">Reference proteome</keyword>
<keyword evidence="1" id="KW-0472">Membrane</keyword>
<dbReference type="EMBL" id="JACATZ010000001">
    <property type="protein sequence ID" value="NWJ45345.1"/>
    <property type="molecule type" value="Genomic_DNA"/>
</dbReference>
<evidence type="ECO:0000313" key="2">
    <source>
        <dbReference type="EMBL" id="NWJ45345.1"/>
    </source>
</evidence>
<gene>
    <name evidence="2" type="ORF">HXX08_05640</name>
    <name evidence="3" type="ORF">OZ401_000476</name>
</gene>
<evidence type="ECO:0000313" key="3">
    <source>
        <dbReference type="EMBL" id="WJW67218.1"/>
    </source>
</evidence>
<evidence type="ECO:0000313" key="4">
    <source>
        <dbReference type="Proteomes" id="UP000521676"/>
    </source>
</evidence>
<keyword evidence="1" id="KW-1133">Transmembrane helix</keyword>
<organism evidence="2 4">
    <name type="scientific">Candidatus Chlorohelix allophototropha</name>
    <dbReference type="NCBI Taxonomy" id="3003348"/>
    <lineage>
        <taxon>Bacteria</taxon>
        <taxon>Bacillati</taxon>
        <taxon>Chloroflexota</taxon>
        <taxon>Chloroflexia</taxon>
        <taxon>Candidatus Chloroheliales</taxon>
        <taxon>Candidatus Chloroheliaceae</taxon>
        <taxon>Candidatus Chlorohelix</taxon>
    </lineage>
</organism>
<accession>A0A8T7M351</accession>
<evidence type="ECO:0008006" key="6">
    <source>
        <dbReference type="Google" id="ProtNLM"/>
    </source>
</evidence>
<evidence type="ECO:0000313" key="5">
    <source>
        <dbReference type="Proteomes" id="UP001431572"/>
    </source>
</evidence>